<dbReference type="GO" id="GO:0000166">
    <property type="term" value="F:nucleotide binding"/>
    <property type="evidence" value="ECO:0007669"/>
    <property type="project" value="InterPro"/>
</dbReference>
<dbReference type="PANTHER" id="PTHR14790">
    <property type="entry name" value="RECQ-MEDIATED GENOME INSTABILITY PROTEIN 1 RMI1"/>
    <property type="match status" value="1"/>
</dbReference>
<feature type="domain" description="RecQ mediated genome instability protein 1 OB-fold" evidence="5">
    <location>
        <begin position="168"/>
        <end position="290"/>
    </location>
</feature>
<accession>A0A7J6F8H8</accession>
<feature type="compositionally biased region" description="Polar residues" evidence="4">
    <location>
        <begin position="461"/>
        <end position="475"/>
    </location>
</feature>
<dbReference type="GO" id="GO:0016604">
    <property type="term" value="C:nuclear body"/>
    <property type="evidence" value="ECO:0007669"/>
    <property type="project" value="TreeGrafter"/>
</dbReference>
<feature type="compositionally biased region" description="Polar residues" evidence="4">
    <location>
        <begin position="412"/>
        <end position="422"/>
    </location>
</feature>
<comment type="similarity">
    <text evidence="1">Belongs to the RMI1 family.</text>
</comment>
<dbReference type="SMART" id="SM01161">
    <property type="entry name" value="DUF1767"/>
    <property type="match status" value="1"/>
</dbReference>
<dbReference type="InterPro" id="IPR013894">
    <property type="entry name" value="RMI1_OB"/>
</dbReference>
<dbReference type="InterPro" id="IPR049363">
    <property type="entry name" value="RMI1_N"/>
</dbReference>
<feature type="compositionally biased region" description="Pro residues" evidence="4">
    <location>
        <begin position="82"/>
        <end position="93"/>
    </location>
</feature>
<feature type="region of interest" description="Disordered" evidence="4">
    <location>
        <begin position="406"/>
        <end position="437"/>
    </location>
</feature>
<dbReference type="Pfam" id="PF08585">
    <property type="entry name" value="RMI1_N_C"/>
    <property type="match status" value="1"/>
</dbReference>
<evidence type="ECO:0000256" key="4">
    <source>
        <dbReference type="SAM" id="MobiDB-lite"/>
    </source>
</evidence>
<dbReference type="Gene3D" id="2.40.50.770">
    <property type="entry name" value="RecQ-mediated genome instability protein Rmi1, C-terminal domain"/>
    <property type="match status" value="1"/>
</dbReference>
<organism evidence="8 9">
    <name type="scientific">Cannabis sativa</name>
    <name type="common">Hemp</name>
    <name type="synonym">Marijuana</name>
    <dbReference type="NCBI Taxonomy" id="3483"/>
    <lineage>
        <taxon>Eukaryota</taxon>
        <taxon>Viridiplantae</taxon>
        <taxon>Streptophyta</taxon>
        <taxon>Embryophyta</taxon>
        <taxon>Tracheophyta</taxon>
        <taxon>Spermatophyta</taxon>
        <taxon>Magnoliopsida</taxon>
        <taxon>eudicotyledons</taxon>
        <taxon>Gunneridae</taxon>
        <taxon>Pentapetalae</taxon>
        <taxon>rosids</taxon>
        <taxon>fabids</taxon>
        <taxon>Rosales</taxon>
        <taxon>Cannabaceae</taxon>
        <taxon>Cannabis</taxon>
    </lineage>
</organism>
<feature type="region of interest" description="Disordered" evidence="4">
    <location>
        <begin position="461"/>
        <end position="492"/>
    </location>
</feature>
<evidence type="ECO:0000259" key="6">
    <source>
        <dbReference type="Pfam" id="PF16099"/>
    </source>
</evidence>
<evidence type="ECO:0000313" key="8">
    <source>
        <dbReference type="EMBL" id="KAF4366908.1"/>
    </source>
</evidence>
<dbReference type="Proteomes" id="UP000525078">
    <property type="component" value="Unassembled WGS sequence"/>
</dbReference>
<gene>
    <name evidence="8" type="ORF">F8388_013973</name>
</gene>
<name>A0A7J6F8H8_CANSA</name>
<proteinExistence type="inferred from homology"/>
<dbReference type="AlphaFoldDB" id="A0A7J6F8H8"/>
<dbReference type="GO" id="GO:0000724">
    <property type="term" value="P:double-strand break repair via homologous recombination"/>
    <property type="evidence" value="ECO:0007669"/>
    <property type="project" value="TreeGrafter"/>
</dbReference>
<evidence type="ECO:0000313" key="9">
    <source>
        <dbReference type="Proteomes" id="UP000525078"/>
    </source>
</evidence>
<reference evidence="8 9" key="1">
    <citation type="journal article" date="2020" name="bioRxiv">
        <title>Sequence and annotation of 42 cannabis genomes reveals extensive copy number variation in cannabinoid synthesis and pathogen resistance genes.</title>
        <authorList>
            <person name="Mckernan K.J."/>
            <person name="Helbert Y."/>
            <person name="Kane L.T."/>
            <person name="Ebling H."/>
            <person name="Zhang L."/>
            <person name="Liu B."/>
            <person name="Eaton Z."/>
            <person name="Mclaughlin S."/>
            <person name="Kingan S."/>
            <person name="Baybayan P."/>
            <person name="Concepcion G."/>
            <person name="Jordan M."/>
            <person name="Riva A."/>
            <person name="Barbazuk W."/>
            <person name="Harkins T."/>
        </authorList>
    </citation>
    <scope>NUCLEOTIDE SEQUENCE [LARGE SCALE GENOMIC DNA]</scope>
    <source>
        <strain evidence="9">cv. Jamaican Lion 4</strain>
        <tissue evidence="8">Leaf</tissue>
    </source>
</reference>
<evidence type="ECO:0000256" key="1">
    <source>
        <dbReference type="ARBA" id="ARBA00006395"/>
    </source>
</evidence>
<feature type="domain" description="RMI1 N-terminal" evidence="7">
    <location>
        <begin position="117"/>
        <end position="161"/>
    </location>
</feature>
<feature type="domain" description="RecQ-mediated genome instability protein 1 C-terminal OB-fold" evidence="6">
    <location>
        <begin position="523"/>
        <end position="666"/>
    </location>
</feature>
<feature type="compositionally biased region" description="Acidic residues" evidence="4">
    <location>
        <begin position="57"/>
        <end position="75"/>
    </location>
</feature>
<dbReference type="Pfam" id="PF21000">
    <property type="entry name" value="RMI1_N_N"/>
    <property type="match status" value="1"/>
</dbReference>
<evidence type="ECO:0000256" key="2">
    <source>
        <dbReference type="ARBA" id="ARBA00018987"/>
    </source>
</evidence>
<feature type="compositionally biased region" description="Low complexity" evidence="4">
    <location>
        <begin position="17"/>
        <end position="44"/>
    </location>
</feature>
<dbReference type="InterPro" id="IPR042470">
    <property type="entry name" value="RMI1_N_C_sf"/>
</dbReference>
<protein>
    <recommendedName>
        <fullName evidence="2">RecQ-mediated genome instability protein 1</fullName>
    </recommendedName>
    <alternativeName>
        <fullName evidence="3">BLM-associated protein of 75 kDa homolog</fullName>
    </alternativeName>
</protein>
<evidence type="ECO:0000259" key="7">
    <source>
        <dbReference type="Pfam" id="PF21000"/>
    </source>
</evidence>
<dbReference type="Pfam" id="PF16099">
    <property type="entry name" value="RMI1_C"/>
    <property type="match status" value="1"/>
</dbReference>
<evidence type="ECO:0000259" key="5">
    <source>
        <dbReference type="Pfam" id="PF08585"/>
    </source>
</evidence>
<evidence type="ECO:0000256" key="3">
    <source>
        <dbReference type="ARBA" id="ARBA00077519"/>
    </source>
</evidence>
<comment type="caution">
    <text evidence="8">The sequence shown here is derived from an EMBL/GenBank/DDBJ whole genome shotgun (WGS) entry which is preliminary data.</text>
</comment>
<dbReference type="InterPro" id="IPR032199">
    <property type="entry name" value="RMI1_C"/>
</dbReference>
<dbReference type="FunFam" id="2.40.50.770:FF:000004">
    <property type="entry name" value="RecQ-mediated instability protein (DUF1767)"/>
    <property type="match status" value="1"/>
</dbReference>
<feature type="region of interest" description="Disordered" evidence="4">
    <location>
        <begin position="1"/>
        <end position="103"/>
    </location>
</feature>
<sequence>MGRRRLVYYSDEDEGENNNNQPQPQTQSQTHPEQPSSLPSCPSPTTNNEAHVSPLEISDDGDFVEVSDDDEEFIDVSDNLSPPSPPSPPPPAPHSDHHMPHPSTFGCPVGDFLQGLGLRLKREWLDACVQGLERSVPGFEGLNVDVKAKLCFERFLVSDMNQFGGGLLPENVHSLHLVDLPGRYVLQVDEIVNISCPLKSRYQKAAPGIKRCLKLSMTDGVQRVFGMEYRPIKDLDALSPAGLKVSLSSSLFRLFLVVICNVHVRHGLLMLVPETFEVLGGLVQVMEAARQRLVDEVNKPPRGIRNREHPPLRTRATLAAWSSSNDHVAGSNHNTTSDFRTPLQVHQAAATHVNTNQRMEEDIPGRVNEENYNPNPSANVHDVEESPDTYVAPGNVAGERIEEELSGRVSGENFSRNPSANVTFGEDGSPAPASAESVISKAPRSVVAGIEHLHMNFIDPNSASGLRPTGQSSDVASVMDETDTDTVPPTTRYPMCDPYLNDNEDTVMADLVQHPLILSGAREPPFTYLSSLSAKLAAMTERVHSVKGMIKCFLTGVKGFQYREKATYDLRVFVDDGSLIKEIRIHHNLVQKLIGHSPQEVMAALASPDTGIVNNIKEALRNFQNFLASFEGKMLIEMHEHHEHPVAVEMNVGCPESDALLLLRRVKSSFSSPQTRSLPVDPIDLSP</sequence>
<dbReference type="GO" id="GO:0031422">
    <property type="term" value="C:RecQ family helicase-topoisomerase III complex"/>
    <property type="evidence" value="ECO:0007669"/>
    <property type="project" value="TreeGrafter"/>
</dbReference>
<dbReference type="GO" id="GO:0000712">
    <property type="term" value="P:resolution of meiotic recombination intermediates"/>
    <property type="evidence" value="ECO:0007669"/>
    <property type="project" value="TreeGrafter"/>
</dbReference>
<dbReference type="EMBL" id="JAATIP010000146">
    <property type="protein sequence ID" value="KAF4366908.1"/>
    <property type="molecule type" value="Genomic_DNA"/>
</dbReference>
<dbReference type="PANTHER" id="PTHR14790:SF15">
    <property type="entry name" value="RECQ-MEDIATED GENOME INSTABILITY PROTEIN 1"/>
    <property type="match status" value="1"/>
</dbReference>